<feature type="domain" description="SH3b" evidence="1">
    <location>
        <begin position="124"/>
        <end position="179"/>
    </location>
</feature>
<sequence length="733" mass="74323">MAGPRTTIGIANVRSGPGVEYDVTKTLPDFTKVEVSGCANSWCQTNEGYISIYSLSRGPVQQVLSAAAQPRIPGSQTRDSLNANAFGQGAAYGAPGYPAAGTLATAPAPRGLAPAGYAAGAGAPASTRSTANVRSGPGTSYQVLGTLPVGSPVQVVSCAGNWCQTQYGYVAASLIAQGGAVAYSPASTYRAPAPVYAPPVASAPVAAVPVQAQPHVYSPTVPAGAVTHAPAEAVHPGTDTSMAGPRTTIGVANVRSGPGVEYDVTKTLPDFTKVEVSGCANSWCQTNEGYISIYLLSRGPVQQVLSAAAQPRVPGSQTRDSLSWNAAGQVAPGYGGATSGYPAATPGLPTPAYPAAARAYAPSTTVGTYAAAGTATTTASVNVRSGPGTGYDALGTLPAGSPVEIVSCTGSWCQTQYGFVSVRHIDQAAGLASAAPAPSRRTRVTVPAARPYPVGTSIGTVPISPAQAPRYLGAPGMGSSAAPVQAGGLAEAGLSGQGLAGQGVPAGSAVAATTVNVRGGPGTGYEVLGTLAAGTRVQLAGCEGGWCQTQYGYVSARLLDSAAGAAAYAPAADPAAAGAYAGEVAAADYDPALYPQGDYLTAASLPVEDTLSGIGSNWGGYGRGTGWTNWRTSWGPGYWGPALYGRNSTSNWGARTSYWGGRTSYWNVHPGYPTREFVGDRRGNTYWSKRGEGRLPQASAFYYGLGPRWQGPYAEGPEFNGRPVVWRPRSGVW</sequence>
<dbReference type="SMART" id="SM00287">
    <property type="entry name" value="SH3b"/>
    <property type="match status" value="5"/>
</dbReference>
<dbReference type="InterPro" id="IPR003646">
    <property type="entry name" value="SH3-like_bac-type"/>
</dbReference>
<gene>
    <name evidence="2" type="ORF">MWN33_15780</name>
</gene>
<dbReference type="PANTHER" id="PTHR34408">
    <property type="entry name" value="FAMILY PROTEIN, PUTATIVE-RELATED"/>
    <property type="match status" value="1"/>
</dbReference>
<evidence type="ECO:0000259" key="1">
    <source>
        <dbReference type="SMART" id="SM00287"/>
    </source>
</evidence>
<dbReference type="InterPro" id="IPR052354">
    <property type="entry name" value="Cell_Wall_Dynamics_Protein"/>
</dbReference>
<proteinExistence type="predicted"/>
<dbReference type="EMBL" id="JALKCG010000007">
    <property type="protein sequence ID" value="MCK0209492.1"/>
    <property type="molecule type" value="Genomic_DNA"/>
</dbReference>
<keyword evidence="3" id="KW-1185">Reference proteome</keyword>
<reference evidence="3" key="2">
    <citation type="submission" date="2023-07" db="EMBL/GenBank/DDBJ databases">
        <title>Ancylobacter moscoviensis sp. nov., facultatively methylotrophic bacteria from activated sludge and the reclassification of Starkeya novella (Starkey 1934) Kelly et al. 2000 as Ancylobacter novellus comb. nov., Starkeya koreensis Im et al. 2006 as Ancylobacter koreensis comb.nov., Angulomicrobium tetraedrale Vasil'eva et al. 1986 as Ancylobacter tetraedralis comb. nov., Angulomicrobium amanitiforme Fritz et al. 2004 as Ancylobacter amanitiformis comb. nov. and Methylorhabdus multivorans Doronina et al. 1996 as Ancylobacter multivorans comb. nov. and emended description of the genus Ancylobacter.</title>
        <authorList>
            <person name="Doronina N."/>
            <person name="Chemodurova A."/>
            <person name="Grouzdev D."/>
            <person name="Koziaeva V."/>
            <person name="Shi W."/>
            <person name="Wu L."/>
            <person name="Kaparullina E."/>
        </authorList>
    </citation>
    <scope>NUCLEOTIDE SEQUENCE [LARGE SCALE GENOMIC DNA]</scope>
    <source>
        <strain evidence="3">Jip08</strain>
    </source>
</reference>
<dbReference type="Pfam" id="PF08239">
    <property type="entry name" value="SH3_3"/>
    <property type="match status" value="4"/>
</dbReference>
<name>A0ABT0DQV3_9HYPH</name>
<evidence type="ECO:0000313" key="2">
    <source>
        <dbReference type="EMBL" id="MCK0209492.1"/>
    </source>
</evidence>
<dbReference type="Gene3D" id="2.30.30.40">
    <property type="entry name" value="SH3 Domains"/>
    <property type="match status" value="5"/>
</dbReference>
<dbReference type="Proteomes" id="UP001202867">
    <property type="component" value="Unassembled WGS sequence"/>
</dbReference>
<comment type="caution">
    <text evidence="2">The sequence shown here is derived from an EMBL/GenBank/DDBJ whole genome shotgun (WGS) entry which is preliminary data.</text>
</comment>
<accession>A0ABT0DQV3</accession>
<protein>
    <submittedName>
        <fullName evidence="2">SH3 domain-containing protein</fullName>
    </submittedName>
</protein>
<feature type="domain" description="SH3b" evidence="1">
    <location>
        <begin position="5"/>
        <end position="58"/>
    </location>
</feature>
<feature type="domain" description="SH3b" evidence="1">
    <location>
        <begin position="244"/>
        <end position="299"/>
    </location>
</feature>
<feature type="domain" description="SH3b" evidence="1">
    <location>
        <begin position="505"/>
        <end position="562"/>
    </location>
</feature>
<organism evidence="2 3">
    <name type="scientific">Ancylobacter koreensis</name>
    <dbReference type="NCBI Taxonomy" id="266121"/>
    <lineage>
        <taxon>Bacteria</taxon>
        <taxon>Pseudomonadati</taxon>
        <taxon>Pseudomonadota</taxon>
        <taxon>Alphaproteobacteria</taxon>
        <taxon>Hyphomicrobiales</taxon>
        <taxon>Xanthobacteraceae</taxon>
        <taxon>Ancylobacter</taxon>
    </lineage>
</organism>
<evidence type="ECO:0000313" key="3">
    <source>
        <dbReference type="Proteomes" id="UP001202867"/>
    </source>
</evidence>
<dbReference type="PANTHER" id="PTHR34408:SF1">
    <property type="entry name" value="GLYCOSYL HYDROLASE FAMILY 19 DOMAIN-CONTAINING PROTEIN HI_1415"/>
    <property type="match status" value="1"/>
</dbReference>
<reference evidence="2 3" key="1">
    <citation type="submission" date="2022-04" db="EMBL/GenBank/DDBJ databases">
        <authorList>
            <person name="Grouzdev D.S."/>
            <person name="Pantiukh K.S."/>
            <person name="Krutkina M.S."/>
        </authorList>
    </citation>
    <scope>NUCLEOTIDE SEQUENCE [LARGE SCALE GENOMIC DNA]</scope>
    <source>
        <strain evidence="2 3">Jip08</strain>
    </source>
</reference>
<feature type="domain" description="SH3b" evidence="1">
    <location>
        <begin position="372"/>
        <end position="428"/>
    </location>
</feature>